<evidence type="ECO:0000259" key="1">
    <source>
        <dbReference type="Pfam" id="PF02629"/>
    </source>
</evidence>
<sequence length="57" mass="6136">MSEVDGLKVLNSIEDLPEVDLAIIALPAEKVVETVKKLIGKAKEALIISAGFKEMDI</sequence>
<dbReference type="AlphaFoldDB" id="A0A7J3M2F8"/>
<feature type="domain" description="CoA-binding" evidence="1">
    <location>
        <begin position="3"/>
        <end position="49"/>
    </location>
</feature>
<dbReference type="InterPro" id="IPR003781">
    <property type="entry name" value="CoA-bd"/>
</dbReference>
<gene>
    <name evidence="2" type="ORF">ENT52_01735</name>
</gene>
<dbReference type="InterPro" id="IPR036291">
    <property type="entry name" value="NAD(P)-bd_dom_sf"/>
</dbReference>
<proteinExistence type="predicted"/>
<dbReference type="Gene3D" id="3.40.50.720">
    <property type="entry name" value="NAD(P)-binding Rossmann-like Domain"/>
    <property type="match status" value="1"/>
</dbReference>
<dbReference type="EMBL" id="DSYZ01000041">
    <property type="protein sequence ID" value="HGT82434.1"/>
    <property type="molecule type" value="Genomic_DNA"/>
</dbReference>
<name>A0A7J3M2F8_ARCFL</name>
<dbReference type="SUPFAM" id="SSF51735">
    <property type="entry name" value="NAD(P)-binding Rossmann-fold domains"/>
    <property type="match status" value="1"/>
</dbReference>
<comment type="caution">
    <text evidence="2">The sequence shown here is derived from an EMBL/GenBank/DDBJ whole genome shotgun (WGS) entry which is preliminary data.</text>
</comment>
<organism evidence="2">
    <name type="scientific">Archaeoglobus fulgidus</name>
    <dbReference type="NCBI Taxonomy" id="2234"/>
    <lineage>
        <taxon>Archaea</taxon>
        <taxon>Methanobacteriati</taxon>
        <taxon>Methanobacteriota</taxon>
        <taxon>Archaeoglobi</taxon>
        <taxon>Archaeoglobales</taxon>
        <taxon>Archaeoglobaceae</taxon>
        <taxon>Archaeoglobus</taxon>
    </lineage>
</organism>
<protein>
    <recommendedName>
        <fullName evidence="1">CoA-binding domain-containing protein</fullName>
    </recommendedName>
</protein>
<evidence type="ECO:0000313" key="2">
    <source>
        <dbReference type="EMBL" id="HGT82434.1"/>
    </source>
</evidence>
<dbReference type="Pfam" id="PF02629">
    <property type="entry name" value="CoA_binding"/>
    <property type="match status" value="1"/>
</dbReference>
<reference evidence="2" key="1">
    <citation type="journal article" date="2020" name="mSystems">
        <title>Genome- and Community-Level Interaction Insights into Carbon Utilization and Element Cycling Functions of Hydrothermarchaeota in Hydrothermal Sediment.</title>
        <authorList>
            <person name="Zhou Z."/>
            <person name="Liu Y."/>
            <person name="Xu W."/>
            <person name="Pan J."/>
            <person name="Luo Z.H."/>
            <person name="Li M."/>
        </authorList>
    </citation>
    <scope>NUCLEOTIDE SEQUENCE [LARGE SCALE GENOMIC DNA]</scope>
    <source>
        <strain evidence="2">SpSt-587</strain>
    </source>
</reference>
<accession>A0A7J3M2F8</accession>